<protein>
    <submittedName>
        <fullName evidence="2">Uncharacterized protein</fullName>
    </submittedName>
</protein>
<dbReference type="EMBL" id="BMMM01000010">
    <property type="protein sequence ID" value="GGN74161.1"/>
    <property type="molecule type" value="Genomic_DNA"/>
</dbReference>
<dbReference type="AlphaFoldDB" id="A0A917Y8R8"/>
<keyword evidence="3" id="KW-1185">Reference proteome</keyword>
<gene>
    <name evidence="2" type="ORF">GCM10011579_052970</name>
</gene>
<name>A0A917Y8R8_9ACTN</name>
<feature type="signal peptide" evidence="1">
    <location>
        <begin position="1"/>
        <end position="26"/>
    </location>
</feature>
<evidence type="ECO:0000313" key="3">
    <source>
        <dbReference type="Proteomes" id="UP000600365"/>
    </source>
</evidence>
<sequence>MTMRKPRRTLATAAVTALTAAGAGWAHVWFTDEALRGKSKNGSPN</sequence>
<evidence type="ECO:0000313" key="2">
    <source>
        <dbReference type="EMBL" id="GGN74161.1"/>
    </source>
</evidence>
<organism evidence="2 3">
    <name type="scientific">Streptomyces albiflavescens</name>
    <dbReference type="NCBI Taxonomy" id="1623582"/>
    <lineage>
        <taxon>Bacteria</taxon>
        <taxon>Bacillati</taxon>
        <taxon>Actinomycetota</taxon>
        <taxon>Actinomycetes</taxon>
        <taxon>Kitasatosporales</taxon>
        <taxon>Streptomycetaceae</taxon>
        <taxon>Streptomyces</taxon>
    </lineage>
</organism>
<accession>A0A917Y8R8</accession>
<feature type="chain" id="PRO_5039214373" evidence="1">
    <location>
        <begin position="27"/>
        <end position="45"/>
    </location>
</feature>
<comment type="caution">
    <text evidence="2">The sequence shown here is derived from an EMBL/GenBank/DDBJ whole genome shotgun (WGS) entry which is preliminary data.</text>
</comment>
<dbReference type="Proteomes" id="UP000600365">
    <property type="component" value="Unassembled WGS sequence"/>
</dbReference>
<reference evidence="2 3" key="1">
    <citation type="journal article" date="2014" name="Int. J. Syst. Evol. Microbiol.">
        <title>Complete genome sequence of Corynebacterium casei LMG S-19264T (=DSM 44701T), isolated from a smear-ripened cheese.</title>
        <authorList>
            <consortium name="US DOE Joint Genome Institute (JGI-PGF)"/>
            <person name="Walter F."/>
            <person name="Albersmeier A."/>
            <person name="Kalinowski J."/>
            <person name="Ruckert C."/>
        </authorList>
    </citation>
    <scope>NUCLEOTIDE SEQUENCE [LARGE SCALE GENOMIC DNA]</scope>
    <source>
        <strain evidence="2 3">CGMCC 4.7111</strain>
    </source>
</reference>
<keyword evidence="1" id="KW-0732">Signal</keyword>
<proteinExistence type="predicted"/>
<evidence type="ECO:0000256" key="1">
    <source>
        <dbReference type="SAM" id="SignalP"/>
    </source>
</evidence>